<accession>A0AAU7DQM1</accession>
<dbReference type="RefSeq" id="WP_348264767.1">
    <property type="nucleotide sequence ID" value="NZ_CP121196.1"/>
</dbReference>
<dbReference type="GO" id="GO:0005886">
    <property type="term" value="C:plasma membrane"/>
    <property type="evidence" value="ECO:0007669"/>
    <property type="project" value="UniProtKB-SubCell"/>
</dbReference>
<name>A0AAU7DQM1_9BACT</name>
<dbReference type="AlphaFoldDB" id="A0AAU7DQM1"/>
<proteinExistence type="predicted"/>
<dbReference type="EMBL" id="CP121196">
    <property type="protein sequence ID" value="XBH19548.1"/>
    <property type="molecule type" value="Genomic_DNA"/>
</dbReference>
<keyword evidence="1" id="KW-1133">Transmembrane helix</keyword>
<feature type="transmembrane region" description="Helical" evidence="1">
    <location>
        <begin position="136"/>
        <end position="157"/>
    </location>
</feature>
<organism evidence="2">
    <name type="scientific">Telmatobacter sp. DSM 110680</name>
    <dbReference type="NCBI Taxonomy" id="3036704"/>
    <lineage>
        <taxon>Bacteria</taxon>
        <taxon>Pseudomonadati</taxon>
        <taxon>Acidobacteriota</taxon>
        <taxon>Terriglobia</taxon>
        <taxon>Terriglobales</taxon>
        <taxon>Acidobacteriaceae</taxon>
        <taxon>Telmatobacter</taxon>
    </lineage>
</organism>
<reference evidence="2" key="1">
    <citation type="submission" date="2023-03" db="EMBL/GenBank/DDBJ databases">
        <title>Edaphobacter sp.</title>
        <authorList>
            <person name="Huber K.J."/>
            <person name="Papendorf J."/>
            <person name="Pilke C."/>
            <person name="Bunk B."/>
            <person name="Sproeer C."/>
            <person name="Pester M."/>
        </authorList>
    </citation>
    <scope>NUCLEOTIDE SEQUENCE</scope>
    <source>
        <strain evidence="2">DSM 110680</strain>
    </source>
</reference>
<feature type="transmembrane region" description="Helical" evidence="1">
    <location>
        <begin position="177"/>
        <end position="196"/>
    </location>
</feature>
<gene>
    <name evidence="2" type="ORF">P8935_09555</name>
</gene>
<dbReference type="GO" id="GO:0140359">
    <property type="term" value="F:ABC-type transporter activity"/>
    <property type="evidence" value="ECO:0007669"/>
    <property type="project" value="InterPro"/>
</dbReference>
<feature type="transmembrane region" description="Helical" evidence="1">
    <location>
        <begin position="261"/>
        <end position="283"/>
    </location>
</feature>
<keyword evidence="1" id="KW-0472">Membrane</keyword>
<sequence>MSVFDHEYRPYEGRLTALGSRPLVLARYAMNEAWSSKISVGLFVLGLLPCLVNLVIIYVADNPIARALILRGGGGNTPFSIGESFFLQVLETQCWFALVLAAWIAPRLVSFDLSDNALPILLSHPISRFGYLLGKFIALAVFLSYVTWIPCLTLFVYQCYASPVPWGMDHLRLGAGLFIGAAIWILLLSMVGLAVSSWVKWRVIATGAMFAVVFVPAGVGGIASAILRTKWGLLLNIPVVMSELWQRLLGAPSFMNSRLDLPTFAIVSVLIAACMLCVAVLNARIRAREVVRG</sequence>
<feature type="transmembrane region" description="Helical" evidence="1">
    <location>
        <begin position="38"/>
        <end position="60"/>
    </location>
</feature>
<evidence type="ECO:0000313" key="2">
    <source>
        <dbReference type="EMBL" id="XBH19548.1"/>
    </source>
</evidence>
<evidence type="ECO:0000256" key="1">
    <source>
        <dbReference type="SAM" id="Phobius"/>
    </source>
</evidence>
<dbReference type="Pfam" id="PF12679">
    <property type="entry name" value="ABC2_membrane_2"/>
    <property type="match status" value="1"/>
</dbReference>
<protein>
    <submittedName>
        <fullName evidence="2">ABC transporter permease subunit</fullName>
    </submittedName>
</protein>
<keyword evidence="1" id="KW-0812">Transmembrane</keyword>
<feature type="transmembrane region" description="Helical" evidence="1">
    <location>
        <begin position="203"/>
        <end position="227"/>
    </location>
</feature>